<dbReference type="EMBL" id="FM992689">
    <property type="protein sequence ID" value="CAX44212.1"/>
    <property type="molecule type" value="Genomic_DNA"/>
</dbReference>
<dbReference type="RefSeq" id="XP_002418905.1">
    <property type="nucleotide sequence ID" value="XM_002418860.1"/>
</dbReference>
<dbReference type="PROSITE" id="PS50011">
    <property type="entry name" value="PROTEIN_KINASE_DOM"/>
    <property type="match status" value="1"/>
</dbReference>
<dbReference type="FunFam" id="1.10.510.10:FF:000449">
    <property type="entry name" value="Calcium/calmodulin-dependent protein kinase"/>
    <property type="match status" value="1"/>
</dbReference>
<keyword evidence="6 12" id="KW-0547">Nucleotide-binding</keyword>
<feature type="binding site" evidence="12">
    <location>
        <position position="69"/>
    </location>
    <ligand>
        <name>ATP</name>
        <dbReference type="ChEBI" id="CHEBI:30616"/>
    </ligand>
</feature>
<dbReference type="Proteomes" id="UP000002605">
    <property type="component" value="Chromosome 2"/>
</dbReference>
<feature type="region of interest" description="Disordered" evidence="14">
    <location>
        <begin position="458"/>
        <end position="478"/>
    </location>
</feature>
<comment type="similarity">
    <text evidence="1">Belongs to the protein kinase superfamily. CAMK Ser/Thr protein kinase family. CaMK subfamily.</text>
</comment>
<dbReference type="GO" id="GO:0005524">
    <property type="term" value="F:ATP binding"/>
    <property type="evidence" value="ECO:0007669"/>
    <property type="project" value="UniProtKB-UniRule"/>
</dbReference>
<proteinExistence type="inferred from homology"/>
<dbReference type="eggNOG" id="KOG0032">
    <property type="taxonomic scope" value="Eukaryota"/>
</dbReference>
<keyword evidence="8 12" id="KW-0067">ATP-binding</keyword>
<evidence type="ECO:0000256" key="9">
    <source>
        <dbReference type="ARBA" id="ARBA00022860"/>
    </source>
</evidence>
<organism evidence="17 18">
    <name type="scientific">Candida dubliniensis (strain CD36 / ATCC MYA-646 / CBS 7987 / NCPF 3949 / NRRL Y-17841)</name>
    <name type="common">Yeast</name>
    <dbReference type="NCBI Taxonomy" id="573826"/>
    <lineage>
        <taxon>Eukaryota</taxon>
        <taxon>Fungi</taxon>
        <taxon>Dikarya</taxon>
        <taxon>Ascomycota</taxon>
        <taxon>Saccharomycotina</taxon>
        <taxon>Pichiomycetes</taxon>
        <taxon>Debaryomycetaceae</taxon>
        <taxon>Candida/Lodderomyces clade</taxon>
        <taxon>Candida</taxon>
    </lineage>
</organism>
<accession>B9WCT8</accession>
<feature type="compositionally biased region" description="Low complexity" evidence="14">
    <location>
        <begin position="422"/>
        <end position="442"/>
    </location>
</feature>
<comment type="catalytic activity">
    <reaction evidence="10">
        <text>L-threonyl-[protein] + ATP = O-phospho-L-threonyl-[protein] + ADP + H(+)</text>
        <dbReference type="Rhea" id="RHEA:46608"/>
        <dbReference type="Rhea" id="RHEA-COMP:11060"/>
        <dbReference type="Rhea" id="RHEA-COMP:11605"/>
        <dbReference type="ChEBI" id="CHEBI:15378"/>
        <dbReference type="ChEBI" id="CHEBI:30013"/>
        <dbReference type="ChEBI" id="CHEBI:30616"/>
        <dbReference type="ChEBI" id="CHEBI:61977"/>
        <dbReference type="ChEBI" id="CHEBI:456216"/>
        <dbReference type="EC" id="2.7.11.17"/>
    </reaction>
</comment>
<evidence type="ECO:0000256" key="11">
    <source>
        <dbReference type="ARBA" id="ARBA00047430"/>
    </source>
</evidence>
<protein>
    <recommendedName>
        <fullName evidence="2">calcium/calmodulin-dependent protein kinase</fullName>
        <ecNumber evidence="2">2.7.11.17</ecNumber>
    </recommendedName>
</protein>
<sequence>MSTDHHHPHSVEGHQFKKMFNRLSGQPESYSRKQNYTFGKTLGAGSFGIVRYARDNCTNEEVAVKIILKKALKGNESMIIDEMQLLEQLNNPHIVGFRDWFESKDKFYLVTQLATGGELFDRIVQKGRFTEHDASLVVLQMLEALQYLHDKNIVHRDIKPENILYLTSKDDSPIVLADFGIAKRLQNPNEKLTSSAGSFGYAAPEVILGTGHGKPCDIWSLGVVTYTLLCGYSPFRSENVQDFINEVKHNNAVIFHADYWKDVSKDARRFIIKALQFNPDNRPTATELLNDPWLVSIAKEYKETDLLPNFKQGFDAKKKFRQAIELVKLNNRIKKLKEWQTEEDDDPTEINLFNEHGSVDHRAKTIGNDGLTVPATPPHRGESPLNTWKKFNDVINSLDANRSKASLSSFKSPYDLAHSNRGTDVSNSGSGSDTGTGKSDTASSAFVQLVHAATANKEKVANYTENEEKGAKKDGDKN</sequence>
<dbReference type="Gene3D" id="1.10.510.10">
    <property type="entry name" value="Transferase(Phosphotransferase) domain 1"/>
    <property type="match status" value="1"/>
</dbReference>
<dbReference type="GO" id="GO:0004683">
    <property type="term" value="F:calcium/calmodulin-dependent protein kinase activity"/>
    <property type="evidence" value="ECO:0007669"/>
    <property type="project" value="UniProtKB-EC"/>
</dbReference>
<evidence type="ECO:0000256" key="13">
    <source>
        <dbReference type="RuleBase" id="RU000304"/>
    </source>
</evidence>
<evidence type="ECO:0000256" key="2">
    <source>
        <dbReference type="ARBA" id="ARBA00012434"/>
    </source>
</evidence>
<dbReference type="GeneID" id="8046433"/>
<dbReference type="InterPro" id="IPR017441">
    <property type="entry name" value="Protein_kinase_ATP_BS"/>
</dbReference>
<comment type="catalytic activity">
    <reaction evidence="11">
        <text>L-seryl-[protein] + ATP = O-phospho-L-seryl-[protein] + ADP + H(+)</text>
        <dbReference type="Rhea" id="RHEA:17989"/>
        <dbReference type="Rhea" id="RHEA-COMP:9863"/>
        <dbReference type="Rhea" id="RHEA-COMP:11604"/>
        <dbReference type="ChEBI" id="CHEBI:15378"/>
        <dbReference type="ChEBI" id="CHEBI:29999"/>
        <dbReference type="ChEBI" id="CHEBI:30616"/>
        <dbReference type="ChEBI" id="CHEBI:83421"/>
        <dbReference type="ChEBI" id="CHEBI:456216"/>
        <dbReference type="EC" id="2.7.11.17"/>
    </reaction>
</comment>
<evidence type="ECO:0000313" key="16">
    <source>
        <dbReference type="CGD" id="CAL0000161148"/>
    </source>
</evidence>
<dbReference type="VEuPathDB" id="FungiDB:CD36_24320"/>
<keyword evidence="7 17" id="KW-0418">Kinase</keyword>
<evidence type="ECO:0000256" key="7">
    <source>
        <dbReference type="ARBA" id="ARBA00022777"/>
    </source>
</evidence>
<evidence type="ECO:0000256" key="3">
    <source>
        <dbReference type="ARBA" id="ARBA00022527"/>
    </source>
</evidence>
<dbReference type="OrthoDB" id="40902at2759"/>
<keyword evidence="18" id="KW-1185">Reference proteome</keyword>
<dbReference type="PROSITE" id="PS00107">
    <property type="entry name" value="PROTEIN_KINASE_ATP"/>
    <property type="match status" value="1"/>
</dbReference>
<keyword evidence="5 17" id="KW-0808">Transferase</keyword>
<dbReference type="PANTHER" id="PTHR24347">
    <property type="entry name" value="SERINE/THREONINE-PROTEIN KINASE"/>
    <property type="match status" value="1"/>
</dbReference>
<evidence type="ECO:0000256" key="12">
    <source>
        <dbReference type="PROSITE-ProRule" id="PRU10141"/>
    </source>
</evidence>
<dbReference type="GO" id="GO:0005516">
    <property type="term" value="F:calmodulin binding"/>
    <property type="evidence" value="ECO:0007669"/>
    <property type="project" value="UniProtKB-KW"/>
</dbReference>
<evidence type="ECO:0000256" key="1">
    <source>
        <dbReference type="ARBA" id="ARBA00005354"/>
    </source>
</evidence>
<feature type="region of interest" description="Disordered" evidence="14">
    <location>
        <begin position="364"/>
        <end position="387"/>
    </location>
</feature>
<dbReference type="CDD" id="cd05117">
    <property type="entry name" value="STKc_CAMK"/>
    <property type="match status" value="1"/>
</dbReference>
<keyword evidence="4" id="KW-0597">Phosphoprotein</keyword>
<evidence type="ECO:0000313" key="17">
    <source>
        <dbReference type="EMBL" id="CAX44212.1"/>
    </source>
</evidence>
<evidence type="ECO:0000256" key="10">
    <source>
        <dbReference type="ARBA" id="ARBA00047307"/>
    </source>
</evidence>
<evidence type="ECO:0000256" key="8">
    <source>
        <dbReference type="ARBA" id="ARBA00022840"/>
    </source>
</evidence>
<evidence type="ECO:0000256" key="6">
    <source>
        <dbReference type="ARBA" id="ARBA00022741"/>
    </source>
</evidence>
<evidence type="ECO:0000313" key="18">
    <source>
        <dbReference type="Proteomes" id="UP000002605"/>
    </source>
</evidence>
<dbReference type="InterPro" id="IPR008271">
    <property type="entry name" value="Ser/Thr_kinase_AS"/>
</dbReference>
<feature type="domain" description="Protein kinase" evidence="15">
    <location>
        <begin position="36"/>
        <end position="294"/>
    </location>
</feature>
<dbReference type="InterPro" id="IPR011009">
    <property type="entry name" value="Kinase-like_dom_sf"/>
</dbReference>
<gene>
    <name evidence="16" type="ordered locus">Cd36_24320</name>
    <name evidence="17" type="ORF">CD36_24320</name>
</gene>
<name>B9WCT8_CANDC</name>
<evidence type="ECO:0000256" key="5">
    <source>
        <dbReference type="ARBA" id="ARBA00022679"/>
    </source>
</evidence>
<dbReference type="InterPro" id="IPR000719">
    <property type="entry name" value="Prot_kinase_dom"/>
</dbReference>
<dbReference type="Gene3D" id="3.30.200.20">
    <property type="entry name" value="Phosphorylase Kinase, domain 1"/>
    <property type="match status" value="1"/>
</dbReference>
<evidence type="ECO:0000259" key="15">
    <source>
        <dbReference type="PROSITE" id="PS50011"/>
    </source>
</evidence>
<dbReference type="HOGENOM" id="CLU_000288_63_0_1"/>
<dbReference type="CGD" id="CAL0000161148">
    <property type="gene designation" value="Cd36_24320"/>
</dbReference>
<dbReference type="SMART" id="SM00220">
    <property type="entry name" value="S_TKc"/>
    <property type="match status" value="1"/>
</dbReference>
<dbReference type="Pfam" id="PF00069">
    <property type="entry name" value="Pkinase"/>
    <property type="match status" value="1"/>
</dbReference>
<dbReference type="PROSITE" id="PS00108">
    <property type="entry name" value="PROTEIN_KINASE_ST"/>
    <property type="match status" value="1"/>
</dbReference>
<reference evidence="17 18" key="1">
    <citation type="journal article" date="2009" name="Genome Res.">
        <title>Comparative genomics of the fungal pathogens Candida dubliniensis and Candida albicans.</title>
        <authorList>
            <person name="Jackson A.P."/>
            <person name="Gamble J.A."/>
            <person name="Yeomans T."/>
            <person name="Moran G.P."/>
            <person name="Saunders D."/>
            <person name="Harris D."/>
            <person name="Aslett M."/>
            <person name="Barrell J.F."/>
            <person name="Butler G."/>
            <person name="Citiulo F."/>
            <person name="Coleman D.C."/>
            <person name="de Groot P.W.J."/>
            <person name="Goodwin T.J."/>
            <person name="Quail M.A."/>
            <person name="McQuillan J."/>
            <person name="Munro C.A."/>
            <person name="Pain A."/>
            <person name="Poulter R.T."/>
            <person name="Rajandream M.A."/>
            <person name="Renauld H."/>
            <person name="Spiering M.J."/>
            <person name="Tivey A."/>
            <person name="Gow N.A.R."/>
            <person name="Barrell B."/>
            <person name="Sullivan D.J."/>
            <person name="Berriman M."/>
        </authorList>
    </citation>
    <scope>NUCLEOTIDE SEQUENCE [LARGE SCALE GENOMIC DNA]</scope>
    <source>
        <strain evidence="18">CD36 / ATCC MYA-646 / CBS 7987 / NCPF 3949 / NRRL Y-17841</strain>
    </source>
</reference>
<dbReference type="GO" id="GO:0106310">
    <property type="term" value="F:protein serine kinase activity"/>
    <property type="evidence" value="ECO:0007669"/>
    <property type="project" value="RHEA"/>
</dbReference>
<dbReference type="SUPFAM" id="SSF56112">
    <property type="entry name" value="Protein kinase-like (PK-like)"/>
    <property type="match status" value="1"/>
</dbReference>
<dbReference type="GO" id="GO:0030447">
    <property type="term" value="P:filamentous growth"/>
    <property type="evidence" value="ECO:0007669"/>
    <property type="project" value="UniProtKB-ARBA"/>
</dbReference>
<dbReference type="EC" id="2.7.11.17" evidence="2"/>
<dbReference type="KEGG" id="cdu:CD36_24320"/>
<evidence type="ECO:0000256" key="4">
    <source>
        <dbReference type="ARBA" id="ARBA00022553"/>
    </source>
</evidence>
<dbReference type="FunFam" id="3.30.200.20:FF:000278">
    <property type="entry name" value="Calcium/calmodulin-dependent protein kinase II"/>
    <property type="match status" value="1"/>
</dbReference>
<keyword evidence="9" id="KW-0112">Calmodulin-binding</keyword>
<dbReference type="AlphaFoldDB" id="B9WCT8"/>
<evidence type="ECO:0000256" key="14">
    <source>
        <dbReference type="SAM" id="MobiDB-lite"/>
    </source>
</evidence>
<feature type="region of interest" description="Disordered" evidence="14">
    <location>
        <begin position="412"/>
        <end position="442"/>
    </location>
</feature>
<keyword evidence="3 13" id="KW-0723">Serine/threonine-protein kinase</keyword>